<feature type="compositionally biased region" description="Basic residues" evidence="1">
    <location>
        <begin position="189"/>
        <end position="204"/>
    </location>
</feature>
<dbReference type="Proteomes" id="UP001145021">
    <property type="component" value="Unassembled WGS sequence"/>
</dbReference>
<evidence type="ECO:0000313" key="2">
    <source>
        <dbReference type="EMBL" id="KAJ1642631.1"/>
    </source>
</evidence>
<feature type="region of interest" description="Disordered" evidence="1">
    <location>
        <begin position="1"/>
        <end position="31"/>
    </location>
</feature>
<evidence type="ECO:0000256" key="1">
    <source>
        <dbReference type="SAM" id="MobiDB-lite"/>
    </source>
</evidence>
<feature type="region of interest" description="Disordered" evidence="1">
    <location>
        <begin position="98"/>
        <end position="204"/>
    </location>
</feature>
<evidence type="ECO:0000313" key="3">
    <source>
        <dbReference type="Proteomes" id="UP001145021"/>
    </source>
</evidence>
<dbReference type="AlphaFoldDB" id="A0A9W7XGA1"/>
<reference evidence="2" key="1">
    <citation type="submission" date="2022-07" db="EMBL/GenBank/DDBJ databases">
        <title>Phylogenomic reconstructions and comparative analyses of Kickxellomycotina fungi.</title>
        <authorList>
            <person name="Reynolds N.K."/>
            <person name="Stajich J.E."/>
            <person name="Barry K."/>
            <person name="Grigoriev I.V."/>
            <person name="Crous P."/>
            <person name="Smith M.E."/>
        </authorList>
    </citation>
    <scope>NUCLEOTIDE SEQUENCE</scope>
    <source>
        <strain evidence="2">NBRC 105413</strain>
    </source>
</reference>
<name>A0A9W7XGA1_9FUNG</name>
<dbReference type="EMBL" id="JANBOH010000365">
    <property type="protein sequence ID" value="KAJ1642631.1"/>
    <property type="molecule type" value="Genomic_DNA"/>
</dbReference>
<organism evidence="2 3">
    <name type="scientific">Coemansia asiatica</name>
    <dbReference type="NCBI Taxonomy" id="1052880"/>
    <lineage>
        <taxon>Eukaryota</taxon>
        <taxon>Fungi</taxon>
        <taxon>Fungi incertae sedis</taxon>
        <taxon>Zoopagomycota</taxon>
        <taxon>Kickxellomycotina</taxon>
        <taxon>Kickxellomycetes</taxon>
        <taxon>Kickxellales</taxon>
        <taxon>Kickxellaceae</taxon>
        <taxon>Coemansia</taxon>
    </lineage>
</organism>
<proteinExistence type="predicted"/>
<keyword evidence="3" id="KW-1185">Reference proteome</keyword>
<protein>
    <submittedName>
        <fullName evidence="2">Uncharacterized protein</fullName>
    </submittedName>
</protein>
<gene>
    <name evidence="2" type="ORF">LPJ64_005539</name>
</gene>
<accession>A0A9W7XGA1</accession>
<comment type="caution">
    <text evidence="2">The sequence shown here is derived from an EMBL/GenBank/DDBJ whole genome shotgun (WGS) entry which is preliminary data.</text>
</comment>
<sequence length="204" mass="22259">MNPNFNFDAPRSRQGSIPTAQPVPGGAHRTTGSEFVRYSFSQAVDIPQKRSSGDRVIMPDSRSAGIGGFGNFYRRSGIGNNIHDDRNSGIGKICVEDESQRSSFSSMRRRLSLRRSSSSLGKRRDSVMSAGSAGTGRISRAGSSPEVDVDEDIAARSAANFAHQERAKRGFPDNIDDGASPMQSEKHGRLFRLLRSGKKNKRLL</sequence>